<keyword evidence="2" id="KW-0808">Transferase</keyword>
<feature type="domain" description="Methyltransferase type 11" evidence="1">
    <location>
        <begin position="39"/>
        <end position="132"/>
    </location>
</feature>
<accession>A0ABS4C0E7</accession>
<evidence type="ECO:0000313" key="3">
    <source>
        <dbReference type="Proteomes" id="UP000673197"/>
    </source>
</evidence>
<dbReference type="Proteomes" id="UP000673197">
    <property type="component" value="Unassembled WGS sequence"/>
</dbReference>
<dbReference type="GO" id="GO:0008168">
    <property type="term" value="F:methyltransferase activity"/>
    <property type="evidence" value="ECO:0007669"/>
    <property type="project" value="UniProtKB-KW"/>
</dbReference>
<evidence type="ECO:0000313" key="2">
    <source>
        <dbReference type="EMBL" id="MBP0943800.1"/>
    </source>
</evidence>
<proteinExistence type="predicted"/>
<sequence length="225" mass="25990">MEIHKIPRNLKQYGNFPFWHSLIKESIEIIPPDKYLNVLDFGTGEGGFLQLFDFLVPEKQLIGVEKDENLLATCKKRHSAPNISFTASCDLGNGKNETIDIAYSQEVIYTLPRLDEHAREMYYLLRPGGYYLATIGCHVDNPTYTRRKERIRATENYPAFDYSLDEVGRSFYDAGFRVSVKRLPVTAPLKYSFEADPEFLSISDLLLSSEQYKTLFVFMKPKHPR</sequence>
<dbReference type="Pfam" id="PF08241">
    <property type="entry name" value="Methyltransf_11"/>
    <property type="match status" value="1"/>
</dbReference>
<dbReference type="Gene3D" id="3.40.50.150">
    <property type="entry name" value="Vaccinia Virus protein VP39"/>
    <property type="match status" value="1"/>
</dbReference>
<evidence type="ECO:0000259" key="1">
    <source>
        <dbReference type="Pfam" id="PF08241"/>
    </source>
</evidence>
<dbReference type="EMBL" id="JAFFZW010000001">
    <property type="protein sequence ID" value="MBP0943800.1"/>
    <property type="molecule type" value="Genomic_DNA"/>
</dbReference>
<dbReference type="RefSeq" id="WP_210040367.1">
    <property type="nucleotide sequence ID" value="NZ_JAFFZW010000001.1"/>
</dbReference>
<gene>
    <name evidence="2" type="ORF">JTJ32_00420</name>
</gene>
<keyword evidence="3" id="KW-1185">Reference proteome</keyword>
<keyword evidence="2" id="KW-0489">Methyltransferase</keyword>
<dbReference type="InterPro" id="IPR029063">
    <property type="entry name" value="SAM-dependent_MTases_sf"/>
</dbReference>
<dbReference type="SUPFAM" id="SSF53335">
    <property type="entry name" value="S-adenosyl-L-methionine-dependent methyltransferases"/>
    <property type="match status" value="1"/>
</dbReference>
<reference evidence="2 3" key="1">
    <citation type="journal article" date="2022" name="Syst. Appl. Microbiol.">
        <title>Pseudomonas alliivorans sp. nov., a plant-pathogenic bacterium isolated from onion foliage in Georgia, USA.</title>
        <authorList>
            <person name="Zhao M."/>
            <person name="Tyson C."/>
            <person name="Chen H.C."/>
            <person name="Paudel S."/>
            <person name="Gitaitis R."/>
            <person name="Kvitko B."/>
            <person name="Dutta B."/>
        </authorList>
    </citation>
    <scope>NUCLEOTIDE SEQUENCE [LARGE SCALE GENOMIC DNA]</scope>
    <source>
        <strain evidence="2 3">20GA0068</strain>
    </source>
</reference>
<organism evidence="2 3">
    <name type="scientific">Pseudomonas alliivorans</name>
    <dbReference type="NCBI Taxonomy" id="2810613"/>
    <lineage>
        <taxon>Bacteria</taxon>
        <taxon>Pseudomonadati</taxon>
        <taxon>Pseudomonadota</taxon>
        <taxon>Gammaproteobacteria</taxon>
        <taxon>Pseudomonadales</taxon>
        <taxon>Pseudomonadaceae</taxon>
        <taxon>Pseudomonas</taxon>
    </lineage>
</organism>
<protein>
    <submittedName>
        <fullName evidence="2">Methyltransferase domain-containing protein</fullName>
    </submittedName>
</protein>
<dbReference type="CDD" id="cd02440">
    <property type="entry name" value="AdoMet_MTases"/>
    <property type="match status" value="1"/>
</dbReference>
<name>A0ABS4C0E7_9PSED</name>
<dbReference type="InterPro" id="IPR013216">
    <property type="entry name" value="Methyltransf_11"/>
</dbReference>
<dbReference type="GO" id="GO:0032259">
    <property type="term" value="P:methylation"/>
    <property type="evidence" value="ECO:0007669"/>
    <property type="project" value="UniProtKB-KW"/>
</dbReference>
<comment type="caution">
    <text evidence="2">The sequence shown here is derived from an EMBL/GenBank/DDBJ whole genome shotgun (WGS) entry which is preliminary data.</text>
</comment>